<organism evidence="2 3">
    <name type="scientific">Xylanibacter ruminicola</name>
    <name type="common">Prevotella ruminicola</name>
    <dbReference type="NCBI Taxonomy" id="839"/>
    <lineage>
        <taxon>Bacteria</taxon>
        <taxon>Pseudomonadati</taxon>
        <taxon>Bacteroidota</taxon>
        <taxon>Bacteroidia</taxon>
        <taxon>Bacteroidales</taxon>
        <taxon>Prevotellaceae</taxon>
        <taxon>Xylanibacter</taxon>
    </lineage>
</organism>
<name>A0AA37MNH6_XYLRU</name>
<keyword evidence="1" id="KW-0472">Membrane</keyword>
<feature type="transmembrane region" description="Helical" evidence="1">
    <location>
        <begin position="128"/>
        <end position="145"/>
    </location>
</feature>
<evidence type="ECO:0000256" key="1">
    <source>
        <dbReference type="SAM" id="Phobius"/>
    </source>
</evidence>
<sequence>MYYLVLFILIMFSAIEVVSGKRSERWFNVSYFLMTVMATFRYGQMDDYFNYYINYEHPEIYGLIDPLFGLLIGVFKAFSIGYPVFIALLSLTCMLLSYRFFHKDCGFSCLSLLTFYGYTFMLCPMSSIRQGICLALLMFMFPWIKEKKYKQFYFWVIVGCFIHLSFIVALILPWLLKLKIYNKVIVIYMALGLTAFAIVGISVTTFLPLDRLATYQEGEGASIIIRMALRILIIIPVLLFEPEEGTDGYYAKAICLIGYAMYCVLSFNDLVAGRLEFYFRSFICLYAAFLVQNYVRTSRMLANLGLLMFVHIFLWIKNVDAAIDRMNYKEGITAFNFPYISVFNKAELNEYSGVDTFGLE</sequence>
<reference evidence="2" key="1">
    <citation type="submission" date="2021-08" db="EMBL/GenBank/DDBJ databases">
        <title>Prevotella lacticifex sp. nov., isolated from rumen of cow.</title>
        <authorList>
            <person name="Shinkai T."/>
            <person name="Ikeyama N."/>
            <person name="Kumagai M."/>
            <person name="Ohmori H."/>
            <person name="Sakamoto M."/>
            <person name="Ohkuma M."/>
            <person name="Mitsumori M."/>
        </authorList>
    </citation>
    <scope>NUCLEOTIDE SEQUENCE</scope>
    <source>
        <strain evidence="2">JCM 8259</strain>
    </source>
</reference>
<evidence type="ECO:0000313" key="2">
    <source>
        <dbReference type="EMBL" id="GJG32509.1"/>
    </source>
</evidence>
<evidence type="ECO:0000313" key="3">
    <source>
        <dbReference type="Proteomes" id="UP000887097"/>
    </source>
</evidence>
<feature type="transmembrane region" description="Helical" evidence="1">
    <location>
        <begin position="248"/>
        <end position="265"/>
    </location>
</feature>
<dbReference type="InterPro" id="IPR049458">
    <property type="entry name" value="EpsG-like"/>
</dbReference>
<protein>
    <submittedName>
        <fullName evidence="2">Polysaccharide polymerase</fullName>
    </submittedName>
</protein>
<proteinExistence type="predicted"/>
<feature type="transmembrane region" description="Helical" evidence="1">
    <location>
        <begin position="277"/>
        <end position="295"/>
    </location>
</feature>
<accession>A0AA37MNH6</accession>
<keyword evidence="1" id="KW-1133">Transmembrane helix</keyword>
<dbReference type="Proteomes" id="UP000887097">
    <property type="component" value="Unassembled WGS sequence"/>
</dbReference>
<feature type="transmembrane region" description="Helical" evidence="1">
    <location>
        <begin position="301"/>
        <end position="319"/>
    </location>
</feature>
<keyword evidence="1" id="KW-0812">Transmembrane</keyword>
<dbReference type="AlphaFoldDB" id="A0AA37MNH6"/>
<dbReference type="EMBL" id="BPTT01000001">
    <property type="protein sequence ID" value="GJG32509.1"/>
    <property type="molecule type" value="Genomic_DNA"/>
</dbReference>
<feature type="transmembrane region" description="Helical" evidence="1">
    <location>
        <begin position="80"/>
        <end position="98"/>
    </location>
</feature>
<feature type="transmembrane region" description="Helical" evidence="1">
    <location>
        <begin position="221"/>
        <end position="242"/>
    </location>
</feature>
<dbReference type="Pfam" id="PF14897">
    <property type="entry name" value="EpsG"/>
    <property type="match status" value="1"/>
</dbReference>
<feature type="transmembrane region" description="Helical" evidence="1">
    <location>
        <begin position="187"/>
        <end position="209"/>
    </location>
</feature>
<comment type="caution">
    <text evidence="2">The sequence shown here is derived from an EMBL/GenBank/DDBJ whole genome shotgun (WGS) entry which is preliminary data.</text>
</comment>
<gene>
    <name evidence="2" type="primary">cps2H</name>
    <name evidence="2" type="ORF">PRMUPPPA20_06180</name>
</gene>
<feature type="transmembrane region" description="Helical" evidence="1">
    <location>
        <begin position="152"/>
        <end position="175"/>
    </location>
</feature>